<evidence type="ECO:0000313" key="3">
    <source>
        <dbReference type="Proteomes" id="UP000813427"/>
    </source>
</evidence>
<dbReference type="AlphaFoldDB" id="A0A8K0RPW2"/>
<dbReference type="EMBL" id="JAGPXF010000007">
    <property type="protein sequence ID" value="KAH7235563.1"/>
    <property type="molecule type" value="Genomic_DNA"/>
</dbReference>
<dbReference type="PANTHER" id="PTHR24148">
    <property type="entry name" value="ANKYRIN REPEAT DOMAIN-CONTAINING PROTEIN 39 HOMOLOG-RELATED"/>
    <property type="match status" value="1"/>
</dbReference>
<dbReference type="Proteomes" id="UP000813427">
    <property type="component" value="Unassembled WGS sequence"/>
</dbReference>
<protein>
    <submittedName>
        <fullName evidence="2">Heterokaryon incompatibility protein-domain-containing protein</fullName>
    </submittedName>
</protein>
<reference evidence="2" key="1">
    <citation type="journal article" date="2021" name="Nat. Commun.">
        <title>Genetic determinants of endophytism in the Arabidopsis root mycobiome.</title>
        <authorList>
            <person name="Mesny F."/>
            <person name="Miyauchi S."/>
            <person name="Thiergart T."/>
            <person name="Pickel B."/>
            <person name="Atanasova L."/>
            <person name="Karlsson M."/>
            <person name="Huettel B."/>
            <person name="Barry K.W."/>
            <person name="Haridas S."/>
            <person name="Chen C."/>
            <person name="Bauer D."/>
            <person name="Andreopoulos W."/>
            <person name="Pangilinan J."/>
            <person name="LaButti K."/>
            <person name="Riley R."/>
            <person name="Lipzen A."/>
            <person name="Clum A."/>
            <person name="Drula E."/>
            <person name="Henrissat B."/>
            <person name="Kohler A."/>
            <person name="Grigoriev I.V."/>
            <person name="Martin F.M."/>
            <person name="Hacquard S."/>
        </authorList>
    </citation>
    <scope>NUCLEOTIDE SEQUENCE</scope>
    <source>
        <strain evidence="2">MPI-SDFR-AT-0068</strain>
    </source>
</reference>
<dbReference type="OrthoDB" id="265717at2759"/>
<sequence length="764" mass="86249">MSSLYRPLGDGQIRLLSFEKYQLESTEDKPLPIVCTIEHVLLPSTENLPRCSLFKGHDYVWTELSTSYDPNILFQDGQDPCTDRSGKPIAAGNAGLDCDASLSWRFEWGDFIALSYAWRPATPHHSIIVNGVPLEITHNLYDALVQLRRCQRIRQGFKLWIDAICINQGDLAERARQVTRMRDIYQSAWQVVVWTGAEADDSSTAITALRWFAQQSNLLDPFEGFYQERKRIDARPLFVSMPSYKSPLRSSVYNALFHFFSRAYWQRMWIIQEIAAGKGGTPVMCGEDCISWTDLYQASQVITRDAARLGRDILHSNQQLIRPTWAFHFAQDRQPEERRFSSERLWKIQDTLMEIQKSQQSKSSTSNWHNLVRALTLVRDASVTEERDRVYGILGIKAVADSLVWKNEPDYMISLEELYRSFTLGFLAAGNLSILRLVSRCAAPSRKGNKTVQDLPPRLKKGNNSTVARLGAALALWVVNKTIGIGNSPAAGTRCTHGIPSWAICWTCDPAPTSHLGGMYEADARLGHSPPVLPVGRSHLMVKGIVLDTIVSLSSCNESEADARYPLNSEEPDQPTANIYGDYEATKNAFWRTIVGDTTSKGREKAPESYSWLLHERLWQRGVAGAWTYGFGLHNFMRRNQTLRLCGYTLEELIFGCNKVVSRLKMIAGDNYYNPTEAQREAVSWAINAMAWRRVFATKDGRMGIGSCAAEVGDRIVILRGCNTPMILRKVGKEWKLIGECYTHGIMYGEVSGTEYELADITIH</sequence>
<dbReference type="InterPro" id="IPR010730">
    <property type="entry name" value="HET"/>
</dbReference>
<accession>A0A8K0RPW2</accession>
<dbReference type="InterPro" id="IPR052895">
    <property type="entry name" value="HetReg/Transcr_Mod"/>
</dbReference>
<evidence type="ECO:0000313" key="2">
    <source>
        <dbReference type="EMBL" id="KAH7235563.1"/>
    </source>
</evidence>
<feature type="domain" description="Heterokaryon incompatibility" evidence="1">
    <location>
        <begin position="111"/>
        <end position="273"/>
    </location>
</feature>
<dbReference type="Pfam" id="PF06985">
    <property type="entry name" value="HET"/>
    <property type="match status" value="1"/>
</dbReference>
<proteinExistence type="predicted"/>
<organism evidence="2 3">
    <name type="scientific">Fusarium tricinctum</name>
    <dbReference type="NCBI Taxonomy" id="61284"/>
    <lineage>
        <taxon>Eukaryota</taxon>
        <taxon>Fungi</taxon>
        <taxon>Dikarya</taxon>
        <taxon>Ascomycota</taxon>
        <taxon>Pezizomycotina</taxon>
        <taxon>Sordariomycetes</taxon>
        <taxon>Hypocreomycetidae</taxon>
        <taxon>Hypocreales</taxon>
        <taxon>Nectriaceae</taxon>
        <taxon>Fusarium</taxon>
        <taxon>Fusarium tricinctum species complex</taxon>
    </lineage>
</organism>
<evidence type="ECO:0000259" key="1">
    <source>
        <dbReference type="Pfam" id="PF06985"/>
    </source>
</evidence>
<dbReference type="Pfam" id="PF26639">
    <property type="entry name" value="Het-6_barrel"/>
    <property type="match status" value="1"/>
</dbReference>
<dbReference type="PANTHER" id="PTHR24148:SF77">
    <property type="entry name" value="HETEROKARYON INCOMPATIBILITY DOMAIN-CONTAINING PROTEIN"/>
    <property type="match status" value="1"/>
</dbReference>
<gene>
    <name evidence="2" type="ORF">BKA59DRAFT_533001</name>
</gene>
<name>A0A8K0RPW2_9HYPO</name>
<comment type="caution">
    <text evidence="2">The sequence shown here is derived from an EMBL/GenBank/DDBJ whole genome shotgun (WGS) entry which is preliminary data.</text>
</comment>
<keyword evidence="3" id="KW-1185">Reference proteome</keyword>